<reference evidence="1" key="1">
    <citation type="submission" date="2018-05" db="EMBL/GenBank/DDBJ databases">
        <authorList>
            <person name="Lanie J.A."/>
            <person name="Ng W.-L."/>
            <person name="Kazmierczak K.M."/>
            <person name="Andrzejewski T.M."/>
            <person name="Davidsen T.M."/>
            <person name="Wayne K.J."/>
            <person name="Tettelin H."/>
            <person name="Glass J.I."/>
            <person name="Rusch D."/>
            <person name="Podicherti R."/>
            <person name="Tsui H.-C.T."/>
            <person name="Winkler M.E."/>
        </authorList>
    </citation>
    <scope>NUCLEOTIDE SEQUENCE</scope>
</reference>
<organism evidence="1">
    <name type="scientific">marine metagenome</name>
    <dbReference type="NCBI Taxonomy" id="408172"/>
    <lineage>
        <taxon>unclassified sequences</taxon>
        <taxon>metagenomes</taxon>
        <taxon>ecological metagenomes</taxon>
    </lineage>
</organism>
<dbReference type="Pfam" id="PF04338">
    <property type="entry name" value="DUF481"/>
    <property type="match status" value="1"/>
</dbReference>
<protein>
    <recommendedName>
        <fullName evidence="2">DUF481 domain-containing protein</fullName>
    </recommendedName>
</protein>
<proteinExistence type="predicted"/>
<sequence>MRLFSYTIVFFLLTVTYASEWANSATLSFANKVGNTNINSFSGNLASSNKGDFKLFGKLLTDSEFSFSANHSQSTQNDTSLLENNSAIILIFDYHANKIFSPFIFTGWEYDSLAGVDSRINLGIGAKYRFNNYVSFSAALLIENQTYTGETAELLNRISLRPKYKRSFANGSDIIWMIFYQPSTLDYDNYLIKSEFSTSFQTSVKWLAFTCTGVYDYNSKPPADVKHADLDLTIGITISF</sequence>
<accession>A0A381SS79</accession>
<dbReference type="EMBL" id="UINC01003316">
    <property type="protein sequence ID" value="SVA05237.1"/>
    <property type="molecule type" value="Genomic_DNA"/>
</dbReference>
<gene>
    <name evidence="1" type="ORF">METZ01_LOCUS58091</name>
</gene>
<evidence type="ECO:0000313" key="1">
    <source>
        <dbReference type="EMBL" id="SVA05237.1"/>
    </source>
</evidence>
<dbReference type="AlphaFoldDB" id="A0A381SS79"/>
<name>A0A381SS79_9ZZZZ</name>
<dbReference type="InterPro" id="IPR007433">
    <property type="entry name" value="DUF481"/>
</dbReference>
<evidence type="ECO:0008006" key="2">
    <source>
        <dbReference type="Google" id="ProtNLM"/>
    </source>
</evidence>